<dbReference type="RefSeq" id="WP_095669706.1">
    <property type="nucleotide sequence ID" value="NZ_BEXJ01000001.1"/>
</dbReference>
<accession>A0AB33ZTT3</accession>
<dbReference type="EMBL" id="BEXJ01000001">
    <property type="protein sequence ID" value="GBA95212.1"/>
    <property type="molecule type" value="Genomic_DNA"/>
</dbReference>
<evidence type="ECO:0000313" key="1">
    <source>
        <dbReference type="EMBL" id="GBA95212.1"/>
    </source>
</evidence>
<dbReference type="Proteomes" id="UP000250668">
    <property type="component" value="Unassembled WGS sequence"/>
</dbReference>
<evidence type="ECO:0000313" key="2">
    <source>
        <dbReference type="Proteomes" id="UP000250668"/>
    </source>
</evidence>
<name>A0AB33ZTT3_LACGS</name>
<protein>
    <submittedName>
        <fullName evidence="1">Uncharacterized protein</fullName>
    </submittedName>
</protein>
<organism evidence="1 2">
    <name type="scientific">Lactobacillus gasseri</name>
    <dbReference type="NCBI Taxonomy" id="1596"/>
    <lineage>
        <taxon>Bacteria</taxon>
        <taxon>Bacillati</taxon>
        <taxon>Bacillota</taxon>
        <taxon>Bacilli</taxon>
        <taxon>Lactobacillales</taxon>
        <taxon>Lactobacillaceae</taxon>
        <taxon>Lactobacillus</taxon>
    </lineage>
</organism>
<dbReference type="AlphaFoldDB" id="A0AB33ZTT3"/>
<comment type="caution">
    <text evidence="1">The sequence shown here is derived from an EMBL/GenBank/DDBJ whole genome shotgun (WGS) entry which is preliminary data.</text>
</comment>
<sequence length="171" mass="20184">MKLKKLVLGFENEDTISISVVYIKNFLISNVQQHGNRTYVFNQEHKIDCEDYYDCNYMSLEVDYEKLNQFRTNQTGEFDADRINKHHDIVHIDLYFENDKVERIYLPWENRETANGVENVLQINEISINEAVSQSSYFDKIPEDMKENVLAAEKDDPFLNHKLLSVNVQGR</sequence>
<reference evidence="1 2" key="1">
    <citation type="journal article" date="2018" name="Int. J. Syst. Evol. Microbiol.">
        <title>Lactobacillus paragasseri sp. nov., a sister taxon of Lactobacillus gasseri, based on whole-genome sequence analyses.</title>
        <authorList>
            <person name="Tanizawa Y."/>
            <person name="Tada I."/>
            <person name="Kobayashi H."/>
            <person name="Endo A."/>
            <person name="Maeno S."/>
            <person name="Toyoda A."/>
            <person name="Arita M."/>
            <person name="Nakamura Y."/>
            <person name="Sakamoto M."/>
            <person name="Ohkuma M."/>
            <person name="Tohno M."/>
        </authorList>
    </citation>
    <scope>NUCLEOTIDE SEQUENCE [LARGE SCALE GENOMIC DNA]</scope>
    <source>
        <strain evidence="1 2">JCM 1025</strain>
    </source>
</reference>
<proteinExistence type="predicted"/>
<gene>
    <name evidence="1" type="ORF">LJCM1025_03870</name>
</gene>